<evidence type="ECO:0000259" key="2">
    <source>
        <dbReference type="Pfam" id="PF13144"/>
    </source>
</evidence>
<keyword evidence="1" id="KW-0732">Signal</keyword>
<dbReference type="Gene3D" id="2.30.30.760">
    <property type="match status" value="1"/>
</dbReference>
<accession>A0A4R1S8N0</accession>
<dbReference type="Proteomes" id="UP000295008">
    <property type="component" value="Unassembled WGS sequence"/>
</dbReference>
<dbReference type="PANTHER" id="PTHR36307:SF1">
    <property type="entry name" value="FLAGELLA BASAL BODY P-RING FORMATION PROTEIN FLGA"/>
    <property type="match status" value="1"/>
</dbReference>
<organism evidence="3 4">
    <name type="scientific">Hydrogenispora ethanolica</name>
    <dbReference type="NCBI Taxonomy" id="1082276"/>
    <lineage>
        <taxon>Bacteria</taxon>
        <taxon>Bacillati</taxon>
        <taxon>Bacillota</taxon>
        <taxon>Hydrogenispora</taxon>
    </lineage>
</organism>
<feature type="domain" description="Flagella basal body P-ring formation protein FlgA SAF" evidence="2">
    <location>
        <begin position="196"/>
        <end position="314"/>
    </location>
</feature>
<evidence type="ECO:0000313" key="3">
    <source>
        <dbReference type="EMBL" id="TCL75270.1"/>
    </source>
</evidence>
<dbReference type="OrthoDB" id="5447076at2"/>
<keyword evidence="3" id="KW-0969">Cilium</keyword>
<name>A0A4R1S8N0_HYDET</name>
<dbReference type="InterPro" id="IPR017585">
    <property type="entry name" value="SAF_FlgA"/>
</dbReference>
<keyword evidence="3" id="KW-0282">Flagellum</keyword>
<evidence type="ECO:0000313" key="4">
    <source>
        <dbReference type="Proteomes" id="UP000295008"/>
    </source>
</evidence>
<dbReference type="NCBIfam" id="TIGR03170">
    <property type="entry name" value="flgA_cterm"/>
    <property type="match status" value="1"/>
</dbReference>
<dbReference type="AlphaFoldDB" id="A0A4R1S8N0"/>
<evidence type="ECO:0000256" key="1">
    <source>
        <dbReference type="SAM" id="SignalP"/>
    </source>
</evidence>
<proteinExistence type="predicted"/>
<protein>
    <submittedName>
        <fullName evidence="3">Flagella basal body P-ring formation protein FlgA</fullName>
    </submittedName>
</protein>
<feature type="chain" id="PRO_5020386759" evidence="1">
    <location>
        <begin position="26"/>
        <end position="318"/>
    </location>
</feature>
<feature type="signal peptide" evidence="1">
    <location>
        <begin position="1"/>
        <end position="25"/>
    </location>
</feature>
<dbReference type="InterPro" id="IPR039246">
    <property type="entry name" value="Flagellar_FlgA"/>
</dbReference>
<dbReference type="EMBL" id="SLUN01000003">
    <property type="protein sequence ID" value="TCL75270.1"/>
    <property type="molecule type" value="Genomic_DNA"/>
</dbReference>
<gene>
    <name evidence="3" type="ORF">EDC14_1003202</name>
</gene>
<sequence>MMKLWQRFLGIGLAVLIALGNGAAAAEGLTVTIPEQVTVNGPRIGLGDIGTFSGGTPAEYQILAQMALGPAPQPGQSRVFAKKYLDFQIKQLPLKEPVRLEMSETVTIQVAAVCITKDAIAAEVGKLLPAKPGVTRWIELNNLPDSIWLNPGDWRIGAVPVGKLPDFGKVLFQVTLENGSERKVINVSGRIRAKARVYKLVHHLPKFTPLQPEDLEPVEMELTFGDEFCEDWEGWRTSKPVRAGRILRAADLQRVPLVAKDHPVRVTVKNAGVEIVIAGIALADGWSGDSIPVVNPSSKTKFRAKVSGPGATEVIILE</sequence>
<dbReference type="RefSeq" id="WP_132012936.1">
    <property type="nucleotide sequence ID" value="NZ_SLUN01000003.1"/>
</dbReference>
<dbReference type="GO" id="GO:0044780">
    <property type="term" value="P:bacterial-type flagellum assembly"/>
    <property type="evidence" value="ECO:0007669"/>
    <property type="project" value="InterPro"/>
</dbReference>
<dbReference type="PANTHER" id="PTHR36307">
    <property type="entry name" value="FLAGELLA BASAL BODY P-RING FORMATION PROTEIN FLGA"/>
    <property type="match status" value="1"/>
</dbReference>
<keyword evidence="3" id="KW-0966">Cell projection</keyword>
<keyword evidence="4" id="KW-1185">Reference proteome</keyword>
<dbReference type="Pfam" id="PF13144">
    <property type="entry name" value="ChapFlgA"/>
    <property type="match status" value="1"/>
</dbReference>
<comment type="caution">
    <text evidence="3">The sequence shown here is derived from an EMBL/GenBank/DDBJ whole genome shotgun (WGS) entry which is preliminary data.</text>
</comment>
<reference evidence="3 4" key="1">
    <citation type="submission" date="2019-03" db="EMBL/GenBank/DDBJ databases">
        <title>Genomic Encyclopedia of Type Strains, Phase IV (KMG-IV): sequencing the most valuable type-strain genomes for metagenomic binning, comparative biology and taxonomic classification.</title>
        <authorList>
            <person name="Goeker M."/>
        </authorList>
    </citation>
    <scope>NUCLEOTIDE SEQUENCE [LARGE SCALE GENOMIC DNA]</scope>
    <source>
        <strain evidence="3 4">LX-B</strain>
    </source>
</reference>